<feature type="region of interest" description="Disordered" evidence="1">
    <location>
        <begin position="1"/>
        <end position="103"/>
    </location>
</feature>
<dbReference type="AlphaFoldDB" id="A0AAP0J2D3"/>
<gene>
    <name evidence="2" type="ORF">Scep_015025</name>
</gene>
<feature type="region of interest" description="Disordered" evidence="1">
    <location>
        <begin position="142"/>
        <end position="183"/>
    </location>
</feature>
<feature type="compositionally biased region" description="Basic and acidic residues" evidence="1">
    <location>
        <begin position="89"/>
        <end position="101"/>
    </location>
</feature>
<feature type="compositionally biased region" description="Basic and acidic residues" evidence="1">
    <location>
        <begin position="7"/>
        <end position="21"/>
    </location>
</feature>
<organism evidence="2 3">
    <name type="scientific">Stephania cephalantha</name>
    <dbReference type="NCBI Taxonomy" id="152367"/>
    <lineage>
        <taxon>Eukaryota</taxon>
        <taxon>Viridiplantae</taxon>
        <taxon>Streptophyta</taxon>
        <taxon>Embryophyta</taxon>
        <taxon>Tracheophyta</taxon>
        <taxon>Spermatophyta</taxon>
        <taxon>Magnoliopsida</taxon>
        <taxon>Ranunculales</taxon>
        <taxon>Menispermaceae</taxon>
        <taxon>Menispermoideae</taxon>
        <taxon>Cissampelideae</taxon>
        <taxon>Stephania</taxon>
    </lineage>
</organism>
<keyword evidence="3" id="KW-1185">Reference proteome</keyword>
<dbReference type="Proteomes" id="UP001419268">
    <property type="component" value="Unassembled WGS sequence"/>
</dbReference>
<proteinExistence type="predicted"/>
<feature type="compositionally biased region" description="Basic and acidic residues" evidence="1">
    <location>
        <begin position="53"/>
        <end position="63"/>
    </location>
</feature>
<evidence type="ECO:0000256" key="1">
    <source>
        <dbReference type="SAM" id="MobiDB-lite"/>
    </source>
</evidence>
<comment type="caution">
    <text evidence="2">The sequence shown here is derived from an EMBL/GenBank/DDBJ whole genome shotgun (WGS) entry which is preliminary data.</text>
</comment>
<name>A0AAP0J2D3_9MAGN</name>
<sequence>MFCSVEGKARTENNVSREDSWAQKMKGAREEDDEGESREKYGDEGDSDEEDQSGDKDGERSESGDDEESGEEEEEEDDDDDDEAEEVIEERVGAKSHDKAKSRIRRVVEVVTAWKALPRGLGDTALLVKMANDVLKHLTVIGSGGPLGTTTSGGTQSQPATSKRKVTATTTGPSYPKGKKSRN</sequence>
<reference evidence="2 3" key="1">
    <citation type="submission" date="2024-01" db="EMBL/GenBank/DDBJ databases">
        <title>Genome assemblies of Stephania.</title>
        <authorList>
            <person name="Yang L."/>
        </authorList>
    </citation>
    <scope>NUCLEOTIDE SEQUENCE [LARGE SCALE GENOMIC DNA]</scope>
    <source>
        <strain evidence="2">JXDWG</strain>
        <tissue evidence="2">Leaf</tissue>
    </source>
</reference>
<accession>A0AAP0J2D3</accession>
<feature type="compositionally biased region" description="Acidic residues" evidence="1">
    <location>
        <begin position="64"/>
        <end position="88"/>
    </location>
</feature>
<protein>
    <submittedName>
        <fullName evidence="2">Uncharacterized protein</fullName>
    </submittedName>
</protein>
<dbReference type="EMBL" id="JBBNAG010000006">
    <property type="protein sequence ID" value="KAK9126179.1"/>
    <property type="molecule type" value="Genomic_DNA"/>
</dbReference>
<evidence type="ECO:0000313" key="2">
    <source>
        <dbReference type="EMBL" id="KAK9126179.1"/>
    </source>
</evidence>
<feature type="compositionally biased region" description="Low complexity" evidence="1">
    <location>
        <begin position="148"/>
        <end position="161"/>
    </location>
</feature>
<evidence type="ECO:0000313" key="3">
    <source>
        <dbReference type="Proteomes" id="UP001419268"/>
    </source>
</evidence>